<organism evidence="3 4">
    <name type="scientific">Amycolatopsis marina</name>
    <dbReference type="NCBI Taxonomy" id="490629"/>
    <lineage>
        <taxon>Bacteria</taxon>
        <taxon>Bacillati</taxon>
        <taxon>Actinomycetota</taxon>
        <taxon>Actinomycetes</taxon>
        <taxon>Pseudonocardiales</taxon>
        <taxon>Pseudonocardiaceae</taxon>
        <taxon>Amycolatopsis</taxon>
    </lineage>
</organism>
<reference evidence="4" key="1">
    <citation type="submission" date="2016-10" db="EMBL/GenBank/DDBJ databases">
        <authorList>
            <person name="Varghese N."/>
            <person name="Submissions S."/>
        </authorList>
    </citation>
    <scope>NUCLEOTIDE SEQUENCE [LARGE SCALE GENOMIC DNA]</scope>
    <source>
        <strain evidence="4">CGMCC 4.3568</strain>
    </source>
</reference>
<dbReference type="GO" id="GO:0003677">
    <property type="term" value="F:DNA binding"/>
    <property type="evidence" value="ECO:0007669"/>
    <property type="project" value="UniProtKB-KW"/>
</dbReference>
<sequence>MRWNLRMKAAEAGIWKSTEMRRRLAEAGLEISAGKMSALWTGTPTTIRLDDLDVICAVLECEPTELLIREPDKVAARRPQKTAEATGGAVVTPRFGRHRSVPPA</sequence>
<proteinExistence type="predicted"/>
<feature type="domain" description="HTH cro/C1-type" evidence="2">
    <location>
        <begin position="4"/>
        <end position="72"/>
    </location>
</feature>
<evidence type="ECO:0000259" key="2">
    <source>
        <dbReference type="Pfam" id="PF13443"/>
    </source>
</evidence>
<evidence type="ECO:0000313" key="4">
    <source>
        <dbReference type="Proteomes" id="UP000243799"/>
    </source>
</evidence>
<evidence type="ECO:0000256" key="1">
    <source>
        <dbReference type="SAM" id="MobiDB-lite"/>
    </source>
</evidence>
<feature type="region of interest" description="Disordered" evidence="1">
    <location>
        <begin position="76"/>
        <end position="104"/>
    </location>
</feature>
<keyword evidence="3" id="KW-0238">DNA-binding</keyword>
<dbReference type="Proteomes" id="UP000243799">
    <property type="component" value="Unassembled WGS sequence"/>
</dbReference>
<dbReference type="Pfam" id="PF13443">
    <property type="entry name" value="HTH_26"/>
    <property type="match status" value="1"/>
</dbReference>
<dbReference type="OrthoDB" id="3626437at2"/>
<name>A0A1I1CKJ9_9PSEU</name>
<dbReference type="RefSeq" id="WP_043829901.1">
    <property type="nucleotide sequence ID" value="NZ_FOKG01000033.1"/>
</dbReference>
<dbReference type="STRING" id="490629.SAMN05216266_1338"/>
<evidence type="ECO:0000313" key="3">
    <source>
        <dbReference type="EMBL" id="SFB63054.1"/>
    </source>
</evidence>
<feature type="compositionally biased region" description="Basic residues" evidence="1">
    <location>
        <begin position="95"/>
        <end position="104"/>
    </location>
</feature>
<protein>
    <submittedName>
        <fullName evidence="3">DNA-binding transcriptional regulator, XRE family</fullName>
    </submittedName>
</protein>
<gene>
    <name evidence="3" type="ORF">SAMN05216266_1338</name>
</gene>
<dbReference type="AlphaFoldDB" id="A0A1I1CKJ9"/>
<keyword evidence="4" id="KW-1185">Reference proteome</keyword>
<accession>A0A1I1CKJ9</accession>
<dbReference type="EMBL" id="FOKG01000033">
    <property type="protein sequence ID" value="SFB63054.1"/>
    <property type="molecule type" value="Genomic_DNA"/>
</dbReference>
<dbReference type="InterPro" id="IPR001387">
    <property type="entry name" value="Cro/C1-type_HTH"/>
</dbReference>